<comment type="caution">
    <text evidence="3">The sequence shown here is derived from an EMBL/GenBank/DDBJ whole genome shotgun (WGS) entry which is preliminary data.</text>
</comment>
<name>A0A2P6ASA0_9GAMM</name>
<dbReference type="Gene3D" id="2.40.50.100">
    <property type="match status" value="1"/>
</dbReference>
<dbReference type="Gene3D" id="2.40.420.20">
    <property type="match status" value="1"/>
</dbReference>
<dbReference type="EMBL" id="PTQZ01000132">
    <property type="protein sequence ID" value="PQA41238.1"/>
    <property type="molecule type" value="Genomic_DNA"/>
</dbReference>
<protein>
    <submittedName>
        <fullName evidence="3">Efflux RND transporter periplasmic adaptor subunit</fullName>
    </submittedName>
</protein>
<evidence type="ECO:0000256" key="1">
    <source>
        <dbReference type="ARBA" id="ARBA00009477"/>
    </source>
</evidence>
<proteinExistence type="inferred from homology"/>
<organism evidence="3 4">
    <name type="scientific">Amnimonas aquatica</name>
    <dbReference type="NCBI Taxonomy" id="2094561"/>
    <lineage>
        <taxon>Bacteria</taxon>
        <taxon>Pseudomonadati</taxon>
        <taxon>Pseudomonadota</taxon>
        <taxon>Gammaproteobacteria</taxon>
        <taxon>Moraxellales</taxon>
        <taxon>Moraxellaceae</taxon>
        <taxon>Amnimonas</taxon>
    </lineage>
</organism>
<dbReference type="PROSITE" id="PS51257">
    <property type="entry name" value="PROKAR_LIPOPROTEIN"/>
    <property type="match status" value="1"/>
</dbReference>
<dbReference type="Gene3D" id="1.10.287.470">
    <property type="entry name" value="Helix hairpin bin"/>
    <property type="match status" value="1"/>
</dbReference>
<gene>
    <name evidence="3" type="ORF">C5O18_06275</name>
</gene>
<accession>A0A2P6ASA0</accession>
<dbReference type="AlphaFoldDB" id="A0A2P6ASA0"/>
<dbReference type="Pfam" id="PF25917">
    <property type="entry name" value="BSH_RND"/>
    <property type="match status" value="1"/>
</dbReference>
<dbReference type="GO" id="GO:0015562">
    <property type="term" value="F:efflux transmembrane transporter activity"/>
    <property type="evidence" value="ECO:0007669"/>
    <property type="project" value="TreeGrafter"/>
</dbReference>
<sequence>MKLKTVLLCSLILAACGNNESARQPEAPWVRTHVVGGADGLQLALTGTVRARYETPLAFRVGGQISTRGVDAGQQVKAGQVLFRLDPRDLAASLQAASAERAAAKAAWDTAHADTERHRQLFEQGFVSRQMLERVELSEREVKSRLDAAESHWQQARNATAYGVLRADAAGVLMDVTGEPGQVVAAGQAVAVLAQDGEREVEVFFPESVQAPPAGIIRHADGASTDLQLREVAGAVDPSSRTWRARYRLLGDGAARQALGTVLSARFTLAHAAISDSLEVPLGALDERGQGPQVWHIVEGKAQPLPVRVLTIGPESARIHAELPAGTRLIALGTHLLKPGMAVRELEQ</sequence>
<keyword evidence="4" id="KW-1185">Reference proteome</keyword>
<feature type="domain" description="Multidrug resistance protein MdtA-like barrel-sandwich hybrid" evidence="2">
    <location>
        <begin position="60"/>
        <end position="192"/>
    </location>
</feature>
<dbReference type="PANTHER" id="PTHR30469">
    <property type="entry name" value="MULTIDRUG RESISTANCE PROTEIN MDTA"/>
    <property type="match status" value="1"/>
</dbReference>
<dbReference type="Proteomes" id="UP000243900">
    <property type="component" value="Unassembled WGS sequence"/>
</dbReference>
<dbReference type="PANTHER" id="PTHR30469:SF18">
    <property type="entry name" value="RESISTANCE-NODULATION-CELL DIVISION (RND) EFFLUX MEMBRANE FUSION PROTEIN-RELATED"/>
    <property type="match status" value="1"/>
</dbReference>
<dbReference type="RefSeq" id="WP_105192465.1">
    <property type="nucleotide sequence ID" value="NZ_PTQZ01000132.1"/>
</dbReference>
<comment type="similarity">
    <text evidence="1">Belongs to the membrane fusion protein (MFP) (TC 8.A.1) family.</text>
</comment>
<dbReference type="InterPro" id="IPR058625">
    <property type="entry name" value="MdtA-like_BSH"/>
</dbReference>
<dbReference type="NCBIfam" id="TIGR01730">
    <property type="entry name" value="RND_mfp"/>
    <property type="match status" value="1"/>
</dbReference>
<evidence type="ECO:0000259" key="2">
    <source>
        <dbReference type="Pfam" id="PF25917"/>
    </source>
</evidence>
<dbReference type="InterPro" id="IPR006143">
    <property type="entry name" value="RND_pump_MFP"/>
</dbReference>
<evidence type="ECO:0000313" key="4">
    <source>
        <dbReference type="Proteomes" id="UP000243900"/>
    </source>
</evidence>
<dbReference type="SUPFAM" id="SSF111369">
    <property type="entry name" value="HlyD-like secretion proteins"/>
    <property type="match status" value="1"/>
</dbReference>
<reference evidence="4" key="1">
    <citation type="submission" date="2018-02" db="EMBL/GenBank/DDBJ databases">
        <title>Genome sequencing of Solimonas sp. HR-BB.</title>
        <authorList>
            <person name="Lee Y."/>
            <person name="Jeon C.O."/>
        </authorList>
    </citation>
    <scope>NUCLEOTIDE SEQUENCE [LARGE SCALE GENOMIC DNA]</scope>
    <source>
        <strain evidence="4">HR-E</strain>
    </source>
</reference>
<evidence type="ECO:0000313" key="3">
    <source>
        <dbReference type="EMBL" id="PQA41238.1"/>
    </source>
</evidence>
<dbReference type="Gene3D" id="2.40.30.170">
    <property type="match status" value="1"/>
</dbReference>
<dbReference type="OrthoDB" id="9806939at2"/>
<dbReference type="GO" id="GO:1990281">
    <property type="term" value="C:efflux pump complex"/>
    <property type="evidence" value="ECO:0007669"/>
    <property type="project" value="TreeGrafter"/>
</dbReference>